<dbReference type="InterPro" id="IPR029056">
    <property type="entry name" value="Ribokinase-like"/>
</dbReference>
<evidence type="ECO:0000313" key="17">
    <source>
        <dbReference type="Proteomes" id="UP000008555"/>
    </source>
</evidence>
<evidence type="ECO:0000256" key="11">
    <source>
        <dbReference type="ARBA" id="ARBA00066369"/>
    </source>
</evidence>
<dbReference type="HOGENOM" id="CLU_027634_8_1_6"/>
<dbReference type="PROSITE" id="PS00584">
    <property type="entry name" value="PFKB_KINASES_2"/>
    <property type="match status" value="1"/>
</dbReference>
<evidence type="ECO:0000256" key="4">
    <source>
        <dbReference type="ARBA" id="ARBA00022777"/>
    </source>
</evidence>
<protein>
    <recommendedName>
        <fullName evidence="12">2-dehydro-3-deoxygluconokinase</fullName>
        <ecNumber evidence="11">2.7.1.45</ecNumber>
    </recommendedName>
    <alternativeName>
        <fullName evidence="13">2-keto-3-deoxygluconokinase</fullName>
    </alternativeName>
    <alternativeName>
        <fullName evidence="14">3-deoxy-2-oxo-D-gluconate kinase</fullName>
    </alternativeName>
    <alternativeName>
        <fullName evidence="8">KDG kinase</fullName>
    </alternativeName>
</protein>
<evidence type="ECO:0000256" key="10">
    <source>
        <dbReference type="ARBA" id="ARBA00054997"/>
    </source>
</evidence>
<comment type="function">
    <text evidence="10">Catalyzes the phosphorylation of 2-keto-3-deoxygluconate (KDG) to produce 2-keto-3-deoxy-6-phosphogluconate (KDPG).</text>
</comment>
<dbReference type="PANTHER" id="PTHR43085:SF15">
    <property type="entry name" value="2-DEHYDRO-3-DEOXYGLUCONOKINASE"/>
    <property type="match status" value="1"/>
</dbReference>
<accession>A9KFS2</accession>
<keyword evidence="6" id="KW-0119">Carbohydrate metabolism</keyword>
<dbReference type="PANTHER" id="PTHR43085">
    <property type="entry name" value="HEXOKINASE FAMILY MEMBER"/>
    <property type="match status" value="1"/>
</dbReference>
<dbReference type="SUPFAM" id="SSF53613">
    <property type="entry name" value="Ribokinase-like"/>
    <property type="match status" value="1"/>
</dbReference>
<proteinExistence type="inferred from homology"/>
<feature type="domain" description="Carbohydrate kinase PfkB" evidence="15">
    <location>
        <begin position="26"/>
        <end position="323"/>
    </location>
</feature>
<dbReference type="Proteomes" id="UP000008555">
    <property type="component" value="Chromosome"/>
</dbReference>
<dbReference type="GO" id="GO:0006974">
    <property type="term" value="P:DNA damage response"/>
    <property type="evidence" value="ECO:0007669"/>
    <property type="project" value="TreeGrafter"/>
</dbReference>
<dbReference type="GO" id="GO:0005524">
    <property type="term" value="F:ATP binding"/>
    <property type="evidence" value="ECO:0007669"/>
    <property type="project" value="UniProtKB-KW"/>
</dbReference>
<dbReference type="EMBL" id="CP000733">
    <property type="protein sequence ID" value="ABS77183.2"/>
    <property type="molecule type" value="Genomic_DNA"/>
</dbReference>
<comment type="similarity">
    <text evidence="1">Belongs to the carbohydrate kinase PfkB family.</text>
</comment>
<dbReference type="CDD" id="cd01166">
    <property type="entry name" value="KdgK"/>
    <property type="match status" value="1"/>
</dbReference>
<evidence type="ECO:0000256" key="12">
    <source>
        <dbReference type="ARBA" id="ARBA00067931"/>
    </source>
</evidence>
<dbReference type="KEGG" id="cbd:CBUD_1308"/>
<keyword evidence="3" id="KW-0547">Nucleotide-binding</keyword>
<evidence type="ECO:0000256" key="2">
    <source>
        <dbReference type="ARBA" id="ARBA00022679"/>
    </source>
</evidence>
<gene>
    <name evidence="16" type="primary">kdgK</name>
    <name evidence="16" type="ordered locus">CBUD_1308</name>
</gene>
<keyword evidence="2 16" id="KW-0808">Transferase</keyword>
<dbReference type="AlphaFoldDB" id="A9KFS2"/>
<evidence type="ECO:0000256" key="1">
    <source>
        <dbReference type="ARBA" id="ARBA00010688"/>
    </source>
</evidence>
<organism evidence="16 17">
    <name type="scientific">Coxiella burnetii (strain Dugway 5J108-111)</name>
    <dbReference type="NCBI Taxonomy" id="434922"/>
    <lineage>
        <taxon>Bacteria</taxon>
        <taxon>Pseudomonadati</taxon>
        <taxon>Pseudomonadota</taxon>
        <taxon>Gammaproteobacteria</taxon>
        <taxon>Legionellales</taxon>
        <taxon>Coxiellaceae</taxon>
        <taxon>Coxiella</taxon>
    </lineage>
</organism>
<evidence type="ECO:0000256" key="6">
    <source>
        <dbReference type="ARBA" id="ARBA00023277"/>
    </source>
</evidence>
<dbReference type="GO" id="GO:0008673">
    <property type="term" value="F:2-dehydro-3-deoxygluconokinase activity"/>
    <property type="evidence" value="ECO:0007669"/>
    <property type="project" value="UniProtKB-EC"/>
</dbReference>
<evidence type="ECO:0000256" key="5">
    <source>
        <dbReference type="ARBA" id="ARBA00022840"/>
    </source>
</evidence>
<evidence type="ECO:0000259" key="15">
    <source>
        <dbReference type="Pfam" id="PF00294"/>
    </source>
</evidence>
<evidence type="ECO:0000256" key="7">
    <source>
        <dbReference type="ARBA" id="ARBA00043951"/>
    </source>
</evidence>
<dbReference type="GO" id="GO:0005829">
    <property type="term" value="C:cytosol"/>
    <property type="evidence" value="ECO:0007669"/>
    <property type="project" value="TreeGrafter"/>
</dbReference>
<evidence type="ECO:0000256" key="9">
    <source>
        <dbReference type="ARBA" id="ARBA00050729"/>
    </source>
</evidence>
<keyword evidence="4" id="KW-0418">Kinase</keyword>
<dbReference type="Gene3D" id="3.40.1190.20">
    <property type="match status" value="1"/>
</dbReference>
<sequence length="331" mass="36956">MPIHRSIIPNFLMGRRQMSQSHQRTAIIGECLIELTPKNGKDFSLNFAGDTLNTAVYLVRSLSKTTMVTVDYVTALGADTFSHEMLNQWLGEGIGVSLVRQIPDKLPGLYLIRNDEKGERYFYYYRSQSAARALFEREEGDRLCQKLLEFDNLYLSGITLAMLYETGRDKLLDCLKVAHKKGKTICFDTNFRAHLWPNLDSARAIIEEILKLTTIGLPSFSDEKALFGDKSPKETAERFHRYGVKEVVVKQGENGYWLSDETGEKQVAIERATKVIDTTGAGDAFNGAYLAARFEGLNSETASQKAAHLAATVVAYRGAIIPITHPSIGCD</sequence>
<dbReference type="InterPro" id="IPR011611">
    <property type="entry name" value="PfkB_dom"/>
</dbReference>
<reference evidence="16 17" key="1">
    <citation type="journal article" date="2009" name="Infect. Immun.">
        <title>Comparative genomics reveal extensive transposon-mediated genomic plasticity and diversity among potential effector proteins within the genus Coxiella.</title>
        <authorList>
            <person name="Beare P.A."/>
            <person name="Unsworth N."/>
            <person name="Andoh M."/>
            <person name="Voth D.E."/>
            <person name="Omsland A."/>
            <person name="Gilk S.D."/>
            <person name="Williams K.P."/>
            <person name="Sobral B.W."/>
            <person name="Kupko J.J.III."/>
            <person name="Porcella S.F."/>
            <person name="Samuel J.E."/>
            <person name="Heinzen R.A."/>
        </authorList>
    </citation>
    <scope>NUCLEOTIDE SEQUENCE [LARGE SCALE GENOMIC DNA]</scope>
    <source>
        <strain evidence="16 17">Dugway 5J108-111</strain>
    </source>
</reference>
<dbReference type="Pfam" id="PF00294">
    <property type="entry name" value="PfkB"/>
    <property type="match status" value="1"/>
</dbReference>
<evidence type="ECO:0000256" key="14">
    <source>
        <dbReference type="ARBA" id="ARBA00080545"/>
    </source>
</evidence>
<keyword evidence="5" id="KW-0067">ATP-binding</keyword>
<evidence type="ECO:0000313" key="16">
    <source>
        <dbReference type="EMBL" id="ABS77183.2"/>
    </source>
</evidence>
<name>A9KFS2_COXBN</name>
<evidence type="ECO:0000256" key="8">
    <source>
        <dbReference type="ARBA" id="ARBA00044254"/>
    </source>
</evidence>
<comment type="pathway">
    <text evidence="7">Carbohydrate acid metabolism; 2-dehydro-3-deoxy-D-gluconate degradation; D-glyceraldehyde 3-phosphate and pyruvate from 2-dehydro-3-deoxy-D-gluconate: step 1/2.</text>
</comment>
<dbReference type="InterPro" id="IPR002173">
    <property type="entry name" value="Carboh/pur_kinase_PfkB_CS"/>
</dbReference>
<dbReference type="FunFam" id="3.40.1190.20:FF:000011">
    <property type="entry name" value="2-dehydro-3-deoxygluconokinase, putative"/>
    <property type="match status" value="1"/>
</dbReference>
<comment type="catalytic activity">
    <reaction evidence="9">
        <text>2-dehydro-3-deoxy-D-gluconate + ATP = 2-dehydro-3-deoxy-6-phospho-D-gluconate + ADP + H(+)</text>
        <dbReference type="Rhea" id="RHEA:14797"/>
        <dbReference type="ChEBI" id="CHEBI:15378"/>
        <dbReference type="ChEBI" id="CHEBI:30616"/>
        <dbReference type="ChEBI" id="CHEBI:57569"/>
        <dbReference type="ChEBI" id="CHEBI:57990"/>
        <dbReference type="ChEBI" id="CHEBI:456216"/>
        <dbReference type="EC" id="2.7.1.45"/>
    </reaction>
</comment>
<dbReference type="InterPro" id="IPR050306">
    <property type="entry name" value="PfkB_Carbo_kinase"/>
</dbReference>
<evidence type="ECO:0000256" key="3">
    <source>
        <dbReference type="ARBA" id="ARBA00022741"/>
    </source>
</evidence>
<dbReference type="GO" id="GO:0019698">
    <property type="term" value="P:D-galacturonate catabolic process"/>
    <property type="evidence" value="ECO:0007669"/>
    <property type="project" value="TreeGrafter"/>
</dbReference>
<dbReference type="GO" id="GO:0042840">
    <property type="term" value="P:D-glucuronate catabolic process"/>
    <property type="evidence" value="ECO:0007669"/>
    <property type="project" value="TreeGrafter"/>
</dbReference>
<evidence type="ECO:0000256" key="13">
    <source>
        <dbReference type="ARBA" id="ARBA00075711"/>
    </source>
</evidence>
<dbReference type="EC" id="2.7.1.45" evidence="11"/>